<dbReference type="FunFam" id="3.40.50.300:FF:001447">
    <property type="entry name" value="Ras-related protein Rab-1B"/>
    <property type="match status" value="1"/>
</dbReference>
<dbReference type="SMART" id="SM00174">
    <property type="entry name" value="RHO"/>
    <property type="match status" value="1"/>
</dbReference>
<keyword evidence="3" id="KW-0342">GTP-binding</keyword>
<gene>
    <name evidence="5" type="ORF">LGLO00237_LOCUS20738</name>
</gene>
<dbReference type="GO" id="GO:0008333">
    <property type="term" value="P:endosome to lysosome transport"/>
    <property type="evidence" value="ECO:0007669"/>
    <property type="project" value="TreeGrafter"/>
</dbReference>
<dbReference type="GO" id="GO:0045335">
    <property type="term" value="C:phagocytic vesicle"/>
    <property type="evidence" value="ECO:0007669"/>
    <property type="project" value="TreeGrafter"/>
</dbReference>
<dbReference type="PROSITE" id="PS51419">
    <property type="entry name" value="RAB"/>
    <property type="match status" value="1"/>
</dbReference>
<dbReference type="EMBL" id="HBIV01029005">
    <property type="protein sequence ID" value="CAE0669111.1"/>
    <property type="molecule type" value="Transcribed_RNA"/>
</dbReference>
<proteinExistence type="inferred from homology"/>
<evidence type="ECO:0000256" key="2">
    <source>
        <dbReference type="ARBA" id="ARBA00022741"/>
    </source>
</evidence>
<dbReference type="PANTHER" id="PTHR47981:SF20">
    <property type="entry name" value="RAS-RELATED PROTEIN RAB-7A"/>
    <property type="match status" value="1"/>
</dbReference>
<feature type="compositionally biased region" description="Basic residues" evidence="4">
    <location>
        <begin position="36"/>
        <end position="49"/>
    </location>
</feature>
<dbReference type="GO" id="GO:0003924">
    <property type="term" value="F:GTPase activity"/>
    <property type="evidence" value="ECO:0007669"/>
    <property type="project" value="InterPro"/>
</dbReference>
<accession>A0A7S4DT45</accession>
<dbReference type="PRINTS" id="PR00449">
    <property type="entry name" value="RASTRNSFRMNG"/>
</dbReference>
<reference evidence="5" key="1">
    <citation type="submission" date="2021-01" db="EMBL/GenBank/DDBJ databases">
        <authorList>
            <person name="Corre E."/>
            <person name="Pelletier E."/>
            <person name="Niang G."/>
            <person name="Scheremetjew M."/>
            <person name="Finn R."/>
            <person name="Kale V."/>
            <person name="Holt S."/>
            <person name="Cochrane G."/>
            <person name="Meng A."/>
            <person name="Brown T."/>
            <person name="Cohen L."/>
        </authorList>
    </citation>
    <scope>NUCLEOTIDE SEQUENCE</scope>
    <source>
        <strain evidence="5">CCCM811</strain>
    </source>
</reference>
<dbReference type="SMART" id="SM00173">
    <property type="entry name" value="RAS"/>
    <property type="match status" value="1"/>
</dbReference>
<dbReference type="Gene3D" id="3.40.50.300">
    <property type="entry name" value="P-loop containing nucleotide triphosphate hydrolases"/>
    <property type="match status" value="1"/>
</dbReference>
<sequence length="244" mass="27892">MGRYHQQHLLLLKLPKKKKRTKKRNSEEVPAPKREEKKKKSTVSTKSRRTSNSSSGTRKKSSSASTKAAKAPTSRRKRKRAIKVIVVGNSKCGKTSIINRYVKDVFSNEYKYTIGCDYSMKEVNVTPDVQVRLQLWDIAGQDRFIHLSRAFYKKSAGAILVCDVTRAATLEAVRSWKKEIDKEMIPEAKEKGINIPVIMIANKVDLLPNIAVRVSYLAHLHHKCTSQLSCMHRLYMDPIFPRDH</sequence>
<evidence type="ECO:0000256" key="4">
    <source>
        <dbReference type="SAM" id="MobiDB-lite"/>
    </source>
</evidence>
<feature type="compositionally biased region" description="Basic residues" evidence="4">
    <location>
        <begin position="14"/>
        <end position="23"/>
    </location>
</feature>
<evidence type="ECO:0000256" key="3">
    <source>
        <dbReference type="ARBA" id="ARBA00023134"/>
    </source>
</evidence>
<feature type="region of interest" description="Disordered" evidence="4">
    <location>
        <begin position="1"/>
        <end position="80"/>
    </location>
</feature>
<dbReference type="Pfam" id="PF00071">
    <property type="entry name" value="Ras"/>
    <property type="match status" value="1"/>
</dbReference>
<dbReference type="InterPro" id="IPR001806">
    <property type="entry name" value="Small_GTPase"/>
</dbReference>
<dbReference type="AlphaFoldDB" id="A0A7S4DT45"/>
<dbReference type="PANTHER" id="PTHR47981">
    <property type="entry name" value="RAB FAMILY"/>
    <property type="match status" value="1"/>
</dbReference>
<dbReference type="GO" id="GO:0090385">
    <property type="term" value="P:phagosome-lysosome fusion"/>
    <property type="evidence" value="ECO:0007669"/>
    <property type="project" value="TreeGrafter"/>
</dbReference>
<dbReference type="InterPro" id="IPR005225">
    <property type="entry name" value="Small_GTP-bd"/>
</dbReference>
<dbReference type="NCBIfam" id="TIGR00231">
    <property type="entry name" value="small_GTP"/>
    <property type="match status" value="1"/>
</dbReference>
<feature type="compositionally biased region" description="Basic and acidic residues" evidence="4">
    <location>
        <begin position="24"/>
        <end position="35"/>
    </location>
</feature>
<dbReference type="PROSITE" id="PS51421">
    <property type="entry name" value="RAS"/>
    <property type="match status" value="1"/>
</dbReference>
<dbReference type="GO" id="GO:0005525">
    <property type="term" value="F:GTP binding"/>
    <property type="evidence" value="ECO:0007669"/>
    <property type="project" value="UniProtKB-KW"/>
</dbReference>
<evidence type="ECO:0000256" key="1">
    <source>
        <dbReference type="ARBA" id="ARBA00006270"/>
    </source>
</evidence>
<organism evidence="5">
    <name type="scientific">Lotharella globosa</name>
    <dbReference type="NCBI Taxonomy" id="91324"/>
    <lineage>
        <taxon>Eukaryota</taxon>
        <taxon>Sar</taxon>
        <taxon>Rhizaria</taxon>
        <taxon>Cercozoa</taxon>
        <taxon>Chlorarachniophyceae</taxon>
        <taxon>Lotharella</taxon>
    </lineage>
</organism>
<dbReference type="SUPFAM" id="SSF52540">
    <property type="entry name" value="P-loop containing nucleoside triphosphate hydrolases"/>
    <property type="match status" value="1"/>
</dbReference>
<dbReference type="GO" id="GO:0005764">
    <property type="term" value="C:lysosome"/>
    <property type="evidence" value="ECO:0007669"/>
    <property type="project" value="TreeGrafter"/>
</dbReference>
<keyword evidence="2" id="KW-0547">Nucleotide-binding</keyword>
<dbReference type="GO" id="GO:0005770">
    <property type="term" value="C:late endosome"/>
    <property type="evidence" value="ECO:0007669"/>
    <property type="project" value="TreeGrafter"/>
</dbReference>
<name>A0A7S4DT45_9EUKA</name>
<evidence type="ECO:0000313" key="5">
    <source>
        <dbReference type="EMBL" id="CAE0669111.1"/>
    </source>
</evidence>
<dbReference type="InterPro" id="IPR027417">
    <property type="entry name" value="P-loop_NTPase"/>
</dbReference>
<comment type="similarity">
    <text evidence="1">Belongs to the small GTPase superfamily. Rab family.</text>
</comment>
<feature type="compositionally biased region" description="Low complexity" evidence="4">
    <location>
        <begin position="50"/>
        <end position="72"/>
    </location>
</feature>
<protein>
    <recommendedName>
        <fullName evidence="6">Ras-related protein Rab</fullName>
    </recommendedName>
</protein>
<dbReference type="SMART" id="SM00175">
    <property type="entry name" value="RAB"/>
    <property type="match status" value="1"/>
</dbReference>
<evidence type="ECO:0008006" key="6">
    <source>
        <dbReference type="Google" id="ProtNLM"/>
    </source>
</evidence>